<proteinExistence type="predicted"/>
<dbReference type="EMBL" id="LR589218">
    <property type="protein sequence ID" value="VTP04712.1"/>
    <property type="molecule type" value="Genomic_DNA"/>
</dbReference>
<protein>
    <submittedName>
        <fullName evidence="1">Uncharacterized protein</fullName>
    </submittedName>
</protein>
<reference evidence="1" key="1">
    <citation type="submission" date="2019-05" db="EMBL/GenBank/DDBJ databases">
        <authorList>
            <person name="Naeem R."/>
            <person name="Antony C."/>
            <person name="Guan Q."/>
        </authorList>
    </citation>
    <scope>NUCLEOTIDE SEQUENCE</scope>
    <source>
        <strain evidence="1">2</strain>
    </source>
</reference>
<dbReference type="AlphaFoldDB" id="A0A653F6X0"/>
<gene>
    <name evidence="1" type="ORF">BIN_B_05665</name>
</gene>
<accession>A0A653F6X0</accession>
<name>A0A653F6X0_9MYCO</name>
<evidence type="ECO:0000313" key="1">
    <source>
        <dbReference type="EMBL" id="VTP04712.1"/>
    </source>
</evidence>
<sequence length="105" mass="12090">MTRSQKRFHRITDLKDRSRGEGLLGEYASFEDLQFKVRDPVEHDLASIDLGKMVIRSHKADQARKIMTYRTSVSILGGGVWRVQILQPQHRAPSLDSASMRQRLI</sequence>
<organism evidence="1">
    <name type="scientific">Mycobacterium riyadhense</name>
    <dbReference type="NCBI Taxonomy" id="486698"/>
    <lineage>
        <taxon>Bacteria</taxon>
        <taxon>Bacillati</taxon>
        <taxon>Actinomycetota</taxon>
        <taxon>Actinomycetes</taxon>
        <taxon>Mycobacteriales</taxon>
        <taxon>Mycobacteriaceae</taxon>
        <taxon>Mycobacterium</taxon>
    </lineage>
</organism>